<feature type="transmembrane region" description="Helical" evidence="7">
    <location>
        <begin position="213"/>
        <end position="229"/>
    </location>
</feature>
<feature type="transmembrane region" description="Helical" evidence="7">
    <location>
        <begin position="6"/>
        <end position="25"/>
    </location>
</feature>
<evidence type="ECO:0000259" key="8">
    <source>
        <dbReference type="PROSITE" id="PS51201"/>
    </source>
</evidence>
<gene>
    <name evidence="9" type="ORF">H3C67_01855</name>
</gene>
<evidence type="ECO:0000256" key="7">
    <source>
        <dbReference type="SAM" id="Phobius"/>
    </source>
</evidence>
<evidence type="ECO:0000256" key="1">
    <source>
        <dbReference type="ARBA" id="ARBA00004141"/>
    </source>
</evidence>
<dbReference type="Pfam" id="PF00999">
    <property type="entry name" value="Na_H_Exchanger"/>
    <property type="match status" value="1"/>
</dbReference>
<dbReference type="GO" id="GO:1902600">
    <property type="term" value="P:proton transmembrane transport"/>
    <property type="evidence" value="ECO:0007669"/>
    <property type="project" value="InterPro"/>
</dbReference>
<keyword evidence="3" id="KW-0813">Transport</keyword>
<dbReference type="PANTHER" id="PTHR42751">
    <property type="entry name" value="SODIUM/HYDROGEN EXCHANGER FAMILY/TRKA DOMAIN PROTEIN"/>
    <property type="match status" value="1"/>
</dbReference>
<accession>A0A952DUW7</accession>
<evidence type="ECO:0000313" key="9">
    <source>
        <dbReference type="EMBL" id="MBW7953508.1"/>
    </source>
</evidence>
<dbReference type="Gene3D" id="1.20.1530.20">
    <property type="match status" value="1"/>
</dbReference>
<feature type="transmembrane region" description="Helical" evidence="7">
    <location>
        <begin position="294"/>
        <end position="316"/>
    </location>
</feature>
<keyword evidence="5 7" id="KW-1133">Transmembrane helix</keyword>
<dbReference type="GO" id="GO:0006813">
    <property type="term" value="P:potassium ion transport"/>
    <property type="evidence" value="ECO:0007669"/>
    <property type="project" value="InterPro"/>
</dbReference>
<evidence type="ECO:0000313" key="10">
    <source>
        <dbReference type="Proteomes" id="UP000781173"/>
    </source>
</evidence>
<evidence type="ECO:0000256" key="4">
    <source>
        <dbReference type="ARBA" id="ARBA00022692"/>
    </source>
</evidence>
<evidence type="ECO:0000256" key="6">
    <source>
        <dbReference type="ARBA" id="ARBA00023136"/>
    </source>
</evidence>
<evidence type="ECO:0000256" key="3">
    <source>
        <dbReference type="ARBA" id="ARBA00022448"/>
    </source>
</evidence>
<name>A0A952DUW7_9BACT</name>
<dbReference type="InterPro" id="IPR038770">
    <property type="entry name" value="Na+/solute_symporter_sf"/>
</dbReference>
<dbReference type="Pfam" id="PF02254">
    <property type="entry name" value="TrkA_N"/>
    <property type="match status" value="1"/>
</dbReference>
<keyword evidence="4 7" id="KW-0812">Transmembrane</keyword>
<feature type="transmembrane region" description="Helical" evidence="7">
    <location>
        <begin position="146"/>
        <end position="166"/>
    </location>
</feature>
<reference evidence="9" key="1">
    <citation type="journal article" date="2022" name="ISME J.">
        <title>A general approach to explore prokaryotic protein glycosylation reveals the unique surface layer modulation of an anammox bacterium.</title>
        <authorList>
            <person name="Pabst M."/>
            <person name="Grouzdev D.S."/>
            <person name="Lawson C.E."/>
            <person name="Kleikamp H.B.C."/>
            <person name="de Ram C."/>
            <person name="Louwen R."/>
            <person name="Lin Y.M."/>
            <person name="Lucker S."/>
            <person name="van Loosdrecht M.C.M."/>
            <person name="Laureni M."/>
        </authorList>
    </citation>
    <scope>NUCLEOTIDE SEQUENCE</scope>
    <source>
        <strain evidence="9">BROCD043</strain>
    </source>
</reference>
<dbReference type="AlphaFoldDB" id="A0A952DUW7"/>
<feature type="transmembrane region" description="Helical" evidence="7">
    <location>
        <begin position="354"/>
        <end position="374"/>
    </location>
</feature>
<dbReference type="Proteomes" id="UP000781173">
    <property type="component" value="Unassembled WGS sequence"/>
</dbReference>
<comment type="subcellular location">
    <subcellularLocation>
        <location evidence="1">Membrane</location>
        <topology evidence="1">Multi-pass membrane protein</topology>
    </subcellularLocation>
</comment>
<feature type="transmembrane region" description="Helical" evidence="7">
    <location>
        <begin position="85"/>
        <end position="107"/>
    </location>
</feature>
<proteinExistence type="inferred from homology"/>
<dbReference type="SUPFAM" id="SSF51735">
    <property type="entry name" value="NAD(P)-binding Rossmann-fold domains"/>
    <property type="match status" value="1"/>
</dbReference>
<dbReference type="GO" id="GO:0016020">
    <property type="term" value="C:membrane"/>
    <property type="evidence" value="ECO:0007669"/>
    <property type="project" value="UniProtKB-SubCell"/>
</dbReference>
<dbReference type="GO" id="GO:0015297">
    <property type="term" value="F:antiporter activity"/>
    <property type="evidence" value="ECO:0007669"/>
    <property type="project" value="InterPro"/>
</dbReference>
<dbReference type="PROSITE" id="PS51201">
    <property type="entry name" value="RCK_N"/>
    <property type="match status" value="1"/>
</dbReference>
<protein>
    <submittedName>
        <fullName evidence="9">Cation:proton antiporter</fullName>
    </submittedName>
</protein>
<dbReference type="InterPro" id="IPR036291">
    <property type="entry name" value="NAD(P)-bd_dom_sf"/>
</dbReference>
<feature type="transmembrane region" description="Helical" evidence="7">
    <location>
        <begin position="113"/>
        <end position="134"/>
    </location>
</feature>
<feature type="transmembrane region" description="Helical" evidence="7">
    <location>
        <begin position="266"/>
        <end position="288"/>
    </location>
</feature>
<feature type="transmembrane region" description="Helical" evidence="7">
    <location>
        <begin position="30"/>
        <end position="48"/>
    </location>
</feature>
<keyword evidence="6 7" id="KW-0472">Membrane</keyword>
<feature type="transmembrane region" description="Helical" evidence="7">
    <location>
        <begin position="54"/>
        <end position="73"/>
    </location>
</feature>
<feature type="domain" description="RCK N-terminal" evidence="8">
    <location>
        <begin position="407"/>
        <end position="523"/>
    </location>
</feature>
<dbReference type="Gene3D" id="3.40.50.720">
    <property type="entry name" value="NAD(P)-binding Rossmann-like Domain"/>
    <property type="match status" value="1"/>
</dbReference>
<dbReference type="EMBL" id="JACFOF010000003">
    <property type="protein sequence ID" value="MBW7953508.1"/>
    <property type="molecule type" value="Genomic_DNA"/>
</dbReference>
<comment type="similarity">
    <text evidence="2">Belongs to the monovalent cation:proton antiporter 2 (CPA2) transporter (TC 2.A.37) family.</text>
</comment>
<dbReference type="InterPro" id="IPR006153">
    <property type="entry name" value="Cation/H_exchanger_TM"/>
</dbReference>
<evidence type="ECO:0000256" key="5">
    <source>
        <dbReference type="ARBA" id="ARBA00022989"/>
    </source>
</evidence>
<feature type="transmembrane region" description="Helical" evidence="7">
    <location>
        <begin position="178"/>
        <end position="201"/>
    </location>
</feature>
<organism evidence="9 10">
    <name type="scientific">Candidatus Dojkabacteria bacterium</name>
    <dbReference type="NCBI Taxonomy" id="2099670"/>
    <lineage>
        <taxon>Bacteria</taxon>
        <taxon>Candidatus Dojkabacteria</taxon>
    </lineage>
</organism>
<feature type="transmembrane region" description="Helical" evidence="7">
    <location>
        <begin position="323"/>
        <end position="342"/>
    </location>
</feature>
<feature type="transmembrane region" description="Helical" evidence="7">
    <location>
        <begin position="235"/>
        <end position="254"/>
    </location>
</feature>
<comment type="caution">
    <text evidence="9">The sequence shown here is derived from an EMBL/GenBank/DDBJ whole genome shotgun (WGS) entry which is preliminary data.</text>
</comment>
<sequence>MHGIFFDITIIIVLAAILAIIFRLLKQPPVLAYILAGIILGPLGLYHIENQEALSSLSEVGITLLLFMLGLELKLGELRSVGKVALITGIGQIVFTSSLGFLLAVIFGIDPVAALYFSVALTFSSTIIIVKLLSDKKDLGSLYGKISIGFLLVQDFFAIIALILLSGLSTSSSPSFELIGVILLKAAALFLLTIFLSNIFFPRLVHALSHSQEILFLSSLALAFGVSAFASSEYIGFSIEIGGFLAGLALANSIESTQIVAKIRSLRDFFIVLFFVLLGMNLVFADIASVLPTAIVFSLFVLIGNPLIVMILLGLLGYKKRTSFLAGLTVAQISEFSLIVIFLGNRIGHVPDEIVSLVTLVGIITFTLSTYAIMNGNTLFNMLQKYLGIFEKSKTVEKASQNGSDYKNHIIIIGAHRIGGTVIKALAKYKDQMVIVDFNPDIIQELKNKNFNVVFGDIADPSIQEEAKIDKARIIFSTAPDYEDNIIIIRNVKRHNTKGKVLVSARYEEDIQDLYKAGADYVFRPFELAGKSIARILKPENSKLLAKLEESKSQKEKSS</sequence>
<dbReference type="InterPro" id="IPR003148">
    <property type="entry name" value="RCK_N"/>
</dbReference>
<dbReference type="PANTHER" id="PTHR42751:SF3">
    <property type="entry name" value="SODIUM_GLUTAMATE SYMPORTER"/>
    <property type="match status" value="1"/>
</dbReference>
<evidence type="ECO:0000256" key="2">
    <source>
        <dbReference type="ARBA" id="ARBA00005551"/>
    </source>
</evidence>